<dbReference type="EMBL" id="CM047749">
    <property type="protein sequence ID" value="KAJ0011045.1"/>
    <property type="molecule type" value="Genomic_DNA"/>
</dbReference>
<keyword evidence="2" id="KW-1185">Reference proteome</keyword>
<organism evidence="1 2">
    <name type="scientific">Pistacia integerrima</name>
    <dbReference type="NCBI Taxonomy" id="434235"/>
    <lineage>
        <taxon>Eukaryota</taxon>
        <taxon>Viridiplantae</taxon>
        <taxon>Streptophyta</taxon>
        <taxon>Embryophyta</taxon>
        <taxon>Tracheophyta</taxon>
        <taxon>Spermatophyta</taxon>
        <taxon>Magnoliopsida</taxon>
        <taxon>eudicotyledons</taxon>
        <taxon>Gunneridae</taxon>
        <taxon>Pentapetalae</taxon>
        <taxon>rosids</taxon>
        <taxon>malvids</taxon>
        <taxon>Sapindales</taxon>
        <taxon>Anacardiaceae</taxon>
        <taxon>Pistacia</taxon>
    </lineage>
</organism>
<protein>
    <submittedName>
        <fullName evidence="1">Uncharacterized protein</fullName>
    </submittedName>
</protein>
<comment type="caution">
    <text evidence="1">The sequence shown here is derived from an EMBL/GenBank/DDBJ whole genome shotgun (WGS) entry which is preliminary data.</text>
</comment>
<evidence type="ECO:0000313" key="2">
    <source>
        <dbReference type="Proteomes" id="UP001163603"/>
    </source>
</evidence>
<accession>A0ACC0X7J4</accession>
<reference evidence="2" key="1">
    <citation type="journal article" date="2023" name="G3 (Bethesda)">
        <title>Genome assembly and association tests identify interacting loci associated with vigor, precocity, and sex in interspecific pistachio rootstocks.</title>
        <authorList>
            <person name="Palmer W."/>
            <person name="Jacygrad E."/>
            <person name="Sagayaradj S."/>
            <person name="Cavanaugh K."/>
            <person name="Han R."/>
            <person name="Bertier L."/>
            <person name="Beede B."/>
            <person name="Kafkas S."/>
            <person name="Golino D."/>
            <person name="Preece J."/>
            <person name="Michelmore R."/>
        </authorList>
    </citation>
    <scope>NUCLEOTIDE SEQUENCE [LARGE SCALE GENOMIC DNA]</scope>
</reference>
<sequence>MEPDRTNKRLPKFFKVFTPRLSSASLKIPDAWVQHLNALPKNVVLQNRSGKVWHMKMENADNRVYFASGWQQFVKDNSLVSGDFLVFQYNDDNGFNVKILAKSGCEKNETGPHVGIDIEEEEEEEEHEITDEVGRKEEEMEEEALEGTATLKQKKAKGFVKMMCKERTSRELDNVLTREELVPSYVLRDFRIKLAEDVTFHDDLEREWSGEVMRWKDGRTWITGWGSVYR</sequence>
<gene>
    <name evidence="1" type="ORF">Pint_34526</name>
</gene>
<proteinExistence type="predicted"/>
<name>A0ACC0X7J4_9ROSI</name>
<dbReference type="Proteomes" id="UP001163603">
    <property type="component" value="Chromosome 14"/>
</dbReference>
<evidence type="ECO:0000313" key="1">
    <source>
        <dbReference type="EMBL" id="KAJ0011045.1"/>
    </source>
</evidence>